<evidence type="ECO:0000313" key="2">
    <source>
        <dbReference type="EMBL" id="NKI30836.1"/>
    </source>
</evidence>
<keyword evidence="1" id="KW-1133">Transmembrane helix</keyword>
<dbReference type="Proteomes" id="UP000718451">
    <property type="component" value="Unassembled WGS sequence"/>
</dbReference>
<keyword evidence="1" id="KW-0472">Membrane</keyword>
<keyword evidence="3" id="KW-1185">Reference proteome</keyword>
<evidence type="ECO:0000256" key="1">
    <source>
        <dbReference type="SAM" id="Phobius"/>
    </source>
</evidence>
<comment type="caution">
    <text evidence="2">The sequence shown here is derived from an EMBL/GenBank/DDBJ whole genome shotgun (WGS) entry which is preliminary data.</text>
</comment>
<sequence>MEVIFLITAISLFTYMVLATYDGLYLHLWKYQLYNRIESKLEHLTHTLRAILFPLIVIFLVLNQQNFFWFLIGLLLVVIDFVILAIDAHSEEDSRKFMGGLPKQEYILHLFANATHYGLVVLIIALKIRFTENTLLFISEIDYSSLAGRTLLFVAENAVPGAFILALLHILLAIEGPRNFLHNQRIKVNCC</sequence>
<protein>
    <submittedName>
        <fullName evidence="2">Uncharacterized protein</fullName>
    </submittedName>
</protein>
<name>A0ABX1GP26_9FLAO</name>
<reference evidence="2 3" key="1">
    <citation type="submission" date="2020-04" db="EMBL/GenBank/DDBJ databases">
        <authorList>
            <person name="Yoon J."/>
        </authorList>
    </citation>
    <scope>NUCLEOTIDE SEQUENCE [LARGE SCALE GENOMIC DNA]</scope>
    <source>
        <strain evidence="2 3">DJ-13</strain>
    </source>
</reference>
<feature type="transmembrane region" description="Helical" evidence="1">
    <location>
        <begin position="43"/>
        <end position="62"/>
    </location>
</feature>
<dbReference type="EMBL" id="JAAWWL010000001">
    <property type="protein sequence ID" value="NKI30836.1"/>
    <property type="molecule type" value="Genomic_DNA"/>
</dbReference>
<gene>
    <name evidence="2" type="ORF">HCU67_02700</name>
</gene>
<feature type="transmembrane region" description="Helical" evidence="1">
    <location>
        <begin position="67"/>
        <end position="86"/>
    </location>
</feature>
<feature type="transmembrane region" description="Helical" evidence="1">
    <location>
        <begin position="106"/>
        <end position="130"/>
    </location>
</feature>
<keyword evidence="1" id="KW-0812">Transmembrane</keyword>
<evidence type="ECO:0000313" key="3">
    <source>
        <dbReference type="Proteomes" id="UP000718451"/>
    </source>
</evidence>
<dbReference type="RefSeq" id="WP_168551063.1">
    <property type="nucleotide sequence ID" value="NZ_JAAWWL010000001.1"/>
</dbReference>
<accession>A0ABX1GP26</accession>
<feature type="transmembrane region" description="Helical" evidence="1">
    <location>
        <begin position="151"/>
        <end position="174"/>
    </location>
</feature>
<organism evidence="2 3">
    <name type="scientific">Croceivirga thetidis</name>
    <dbReference type="NCBI Taxonomy" id="2721623"/>
    <lineage>
        <taxon>Bacteria</taxon>
        <taxon>Pseudomonadati</taxon>
        <taxon>Bacteroidota</taxon>
        <taxon>Flavobacteriia</taxon>
        <taxon>Flavobacteriales</taxon>
        <taxon>Flavobacteriaceae</taxon>
        <taxon>Croceivirga</taxon>
    </lineage>
</organism>
<proteinExistence type="predicted"/>